<feature type="compositionally biased region" description="Basic and acidic residues" evidence="1">
    <location>
        <begin position="146"/>
        <end position="160"/>
    </location>
</feature>
<feature type="compositionally biased region" description="Polar residues" evidence="1">
    <location>
        <begin position="93"/>
        <end position="104"/>
    </location>
</feature>
<comment type="caution">
    <text evidence="2">The sequence shown here is derived from an EMBL/GenBank/DDBJ whole genome shotgun (WGS) entry which is preliminary data.</text>
</comment>
<accession>A0A8H3IS45</accession>
<evidence type="ECO:0000313" key="2">
    <source>
        <dbReference type="EMBL" id="CAF9931240.1"/>
    </source>
</evidence>
<dbReference type="OrthoDB" id="5350396at2759"/>
<feature type="compositionally biased region" description="Basic and acidic residues" evidence="1">
    <location>
        <begin position="34"/>
        <end position="48"/>
    </location>
</feature>
<reference evidence="2" key="1">
    <citation type="submission" date="2021-03" db="EMBL/GenBank/DDBJ databases">
        <authorList>
            <person name="Tagirdzhanova G."/>
        </authorList>
    </citation>
    <scope>NUCLEOTIDE SEQUENCE</scope>
</reference>
<sequence>MTLGAKKQNNILSFFNPVTKRPPAKRIFPGESLTDERSKGPKRADRKTGSPLSNVESSTPIPSDNSDDGDTIVVQIPPEVYERSRHPIPDPPVSQSFTGSASSSHRIERYGETIVTGSDDDSDDLLDVDRLLDRKPLPSKSLPHTNQEDRIQNKDSKHAYQDTTKADQIAFNSVLAKAKKDLAKSVYQHKALKHVKEFERESPEIPTNQKTIKPTLTAEAIVSHVGAGDAEKTEKFAQVVERIEMTQGVQIWSFFGSTKSDHFHHTSQSSRSDRRRSNRKWPELQKHPEWSIYKDSVQRELAFISGAFEQAAAAHQLPEEIVVWILNQSFVESRADLRDMYSLVLRYADACISSDQILKHAELVLQGLGATREAMSVSSDHIQPKPPDDGDLKPYTIPRDCLCIWLRNVGKLTKLVSIQDRVRILDLLFTLTLDTAVPGDALLLIELQNSLKTVVESLESNEGGLALNQSLRRIYDKAGNVHFRLQFLKCMPTTTYTMARLRKRFAIASFCDSSARLESFPKLDCLQQIGALLKTGSQFQMTSRTNYHDLAAYVACFDIAVGAGERDELVDSTSIQQFNTIIDDLIKIIRTKHARIQTAGAVHMSRTEVKEALMAIERRLSTTVRTKRKRHRNLFDQSTLDGIL</sequence>
<evidence type="ECO:0000313" key="3">
    <source>
        <dbReference type="Proteomes" id="UP000664169"/>
    </source>
</evidence>
<dbReference type="AlphaFoldDB" id="A0A8H3IS45"/>
<organism evidence="2 3">
    <name type="scientific">Gomphillus americanus</name>
    <dbReference type="NCBI Taxonomy" id="1940652"/>
    <lineage>
        <taxon>Eukaryota</taxon>
        <taxon>Fungi</taxon>
        <taxon>Dikarya</taxon>
        <taxon>Ascomycota</taxon>
        <taxon>Pezizomycotina</taxon>
        <taxon>Lecanoromycetes</taxon>
        <taxon>OSLEUM clade</taxon>
        <taxon>Ostropomycetidae</taxon>
        <taxon>Ostropales</taxon>
        <taxon>Graphidaceae</taxon>
        <taxon>Gomphilloideae</taxon>
        <taxon>Gomphillus</taxon>
    </lineage>
</organism>
<keyword evidence="3" id="KW-1185">Reference proteome</keyword>
<proteinExistence type="predicted"/>
<dbReference type="EMBL" id="CAJPDQ010000038">
    <property type="protein sequence ID" value="CAF9931240.1"/>
    <property type="molecule type" value="Genomic_DNA"/>
</dbReference>
<feature type="compositionally biased region" description="Polar residues" evidence="1">
    <location>
        <begin position="50"/>
        <end position="64"/>
    </location>
</feature>
<feature type="region of interest" description="Disordered" evidence="1">
    <location>
        <begin position="260"/>
        <end position="281"/>
    </location>
</feature>
<feature type="region of interest" description="Disordered" evidence="1">
    <location>
        <begin position="134"/>
        <end position="161"/>
    </location>
</feature>
<name>A0A8H3IS45_9LECA</name>
<feature type="region of interest" description="Disordered" evidence="1">
    <location>
        <begin position="1"/>
        <end position="105"/>
    </location>
</feature>
<gene>
    <name evidence="2" type="ORF">GOMPHAMPRED_005854</name>
</gene>
<evidence type="ECO:0000256" key="1">
    <source>
        <dbReference type="SAM" id="MobiDB-lite"/>
    </source>
</evidence>
<dbReference type="Proteomes" id="UP000664169">
    <property type="component" value="Unassembled WGS sequence"/>
</dbReference>
<protein>
    <submittedName>
        <fullName evidence="2">Uncharacterized protein</fullName>
    </submittedName>
</protein>